<name>A0A2K2FUP6_9SPHN</name>
<keyword evidence="1" id="KW-0472">Membrane</keyword>
<sequence length="64" mass="7035">MIYSPARGGMVPAADLRASIGDPVELDRFDTWFARSPYSCFALTVLLMIVLPSAICFGLIHLFT</sequence>
<evidence type="ECO:0000256" key="1">
    <source>
        <dbReference type="SAM" id="Phobius"/>
    </source>
</evidence>
<feature type="transmembrane region" description="Helical" evidence="1">
    <location>
        <begin position="38"/>
        <end position="63"/>
    </location>
</feature>
<dbReference type="Proteomes" id="UP000236327">
    <property type="component" value="Unassembled WGS sequence"/>
</dbReference>
<dbReference type="EMBL" id="LYMM01000073">
    <property type="protein sequence ID" value="PNU02496.1"/>
    <property type="molecule type" value="Genomic_DNA"/>
</dbReference>
<keyword evidence="1" id="KW-0812">Transmembrane</keyword>
<proteinExistence type="predicted"/>
<accession>A0A2K2FUP6</accession>
<dbReference type="AlphaFoldDB" id="A0A2K2FUP6"/>
<evidence type="ECO:0000313" key="2">
    <source>
        <dbReference type="EMBL" id="PNU02496.1"/>
    </source>
</evidence>
<keyword evidence="3" id="KW-1185">Reference proteome</keyword>
<protein>
    <submittedName>
        <fullName evidence="2">Uncharacterized protein</fullName>
    </submittedName>
</protein>
<evidence type="ECO:0000313" key="3">
    <source>
        <dbReference type="Proteomes" id="UP000236327"/>
    </source>
</evidence>
<reference evidence="2 3" key="1">
    <citation type="submission" date="2016-05" db="EMBL/GenBank/DDBJ databases">
        <title>Complete genome sequence of Novosphingobium guangzhouense SA925(T).</title>
        <authorList>
            <person name="Sha S."/>
        </authorList>
    </citation>
    <scope>NUCLEOTIDE SEQUENCE [LARGE SCALE GENOMIC DNA]</scope>
    <source>
        <strain evidence="2 3">SA925</strain>
    </source>
</reference>
<keyword evidence="1" id="KW-1133">Transmembrane helix</keyword>
<organism evidence="2 3">
    <name type="scientific">Novosphingobium guangzhouense</name>
    <dbReference type="NCBI Taxonomy" id="1850347"/>
    <lineage>
        <taxon>Bacteria</taxon>
        <taxon>Pseudomonadati</taxon>
        <taxon>Pseudomonadota</taxon>
        <taxon>Alphaproteobacteria</taxon>
        <taxon>Sphingomonadales</taxon>
        <taxon>Sphingomonadaceae</taxon>
        <taxon>Novosphingobium</taxon>
    </lineage>
</organism>
<comment type="caution">
    <text evidence="2">The sequence shown here is derived from an EMBL/GenBank/DDBJ whole genome shotgun (WGS) entry which is preliminary data.</text>
</comment>
<gene>
    <name evidence="2" type="ORF">A8V01_08930</name>
</gene>